<feature type="transmembrane region" description="Helical" evidence="1">
    <location>
        <begin position="6"/>
        <end position="23"/>
    </location>
</feature>
<gene>
    <name evidence="2" type="ORF">AMR76_03550</name>
</gene>
<dbReference type="InterPro" id="IPR017725">
    <property type="entry name" value="Phosphonate_util-assoc_TM_put"/>
</dbReference>
<dbReference type="InParanoid" id="A0A0Q2MIF2"/>
<feature type="transmembrane region" description="Helical" evidence="1">
    <location>
        <begin position="94"/>
        <end position="115"/>
    </location>
</feature>
<feature type="transmembrane region" description="Helical" evidence="1">
    <location>
        <begin position="121"/>
        <end position="141"/>
    </location>
</feature>
<evidence type="ECO:0000256" key="1">
    <source>
        <dbReference type="SAM" id="Phobius"/>
    </source>
</evidence>
<feature type="transmembrane region" description="Helical" evidence="1">
    <location>
        <begin position="282"/>
        <end position="300"/>
    </location>
</feature>
<name>A0A0Q2MIF2_VIBFU</name>
<feature type="transmembrane region" description="Helical" evidence="1">
    <location>
        <begin position="65"/>
        <end position="87"/>
    </location>
</feature>
<organism evidence="2 3">
    <name type="scientific">Vibrio furnissii</name>
    <dbReference type="NCBI Taxonomy" id="29494"/>
    <lineage>
        <taxon>Bacteria</taxon>
        <taxon>Pseudomonadati</taxon>
        <taxon>Pseudomonadota</taxon>
        <taxon>Gammaproteobacteria</taxon>
        <taxon>Vibrionales</taxon>
        <taxon>Vibrionaceae</taxon>
        <taxon>Vibrio</taxon>
    </lineage>
</organism>
<keyword evidence="3" id="KW-1185">Reference proteome</keyword>
<dbReference type="EMBL" id="LKHS01000002">
    <property type="protein sequence ID" value="KQH87665.1"/>
    <property type="molecule type" value="Genomic_DNA"/>
</dbReference>
<dbReference type="AlphaFoldDB" id="A0A0Q2MIF2"/>
<feature type="transmembrane region" description="Helical" evidence="1">
    <location>
        <begin position="148"/>
        <end position="170"/>
    </location>
</feature>
<proteinExistence type="predicted"/>
<keyword evidence="1" id="KW-0472">Membrane</keyword>
<dbReference type="RefSeq" id="WP_055465322.1">
    <property type="nucleotide sequence ID" value="NZ_LKHS01000002.1"/>
</dbReference>
<dbReference type="Proteomes" id="UP000051221">
    <property type="component" value="Unassembled WGS sequence"/>
</dbReference>
<dbReference type="InterPro" id="IPR037185">
    <property type="entry name" value="EmrE-like"/>
</dbReference>
<feature type="transmembrane region" description="Helical" evidence="1">
    <location>
        <begin position="190"/>
        <end position="213"/>
    </location>
</feature>
<dbReference type="NCBIfam" id="TIGR03340">
    <property type="entry name" value="phn_DUF6"/>
    <property type="match status" value="1"/>
</dbReference>
<protein>
    <submittedName>
        <fullName evidence="2">Multidrug transporter</fullName>
    </submittedName>
</protein>
<sequence length="302" mass="32672">MDVLAIGLVVFSAVLHAGWNILGKSHAGSGVAFTMAASLSACLLLTPYLIWYLVTVGWTTLPSAFWGLLLISGLAQMVYLVGLIVAYKHADVGVIYPIARALPVMMVGALSMWLGHTLTQFQWLGFVLITLGCMLVPLTGVRQFTPRSYFNVGVLWALVAALGTTGYSVIDKEALLLLTQAAGEVLGNSYSAIFYLGVQFWAMVLPVILWCVVTGNRKELQRAWQIRKAASMAGVMMASTYGLVLFAMTMTDNVSLVVALRQISIVMGLFMGVWFLAEKWHYTRGAGVVLILSGIVLTLGKA</sequence>
<evidence type="ECO:0000313" key="2">
    <source>
        <dbReference type="EMBL" id="KQH87665.1"/>
    </source>
</evidence>
<evidence type="ECO:0000313" key="3">
    <source>
        <dbReference type="Proteomes" id="UP000051221"/>
    </source>
</evidence>
<dbReference type="SUPFAM" id="SSF103481">
    <property type="entry name" value="Multidrug resistance efflux transporter EmrE"/>
    <property type="match status" value="2"/>
</dbReference>
<keyword evidence="1" id="KW-1133">Transmembrane helix</keyword>
<keyword evidence="1" id="KW-0812">Transmembrane</keyword>
<reference evidence="2 3" key="1">
    <citation type="submission" date="2015-08" db="EMBL/GenBank/DDBJ databases">
        <title>Antibacterial properties of a collection of Vibrionaceae strains.</title>
        <authorList>
            <person name="Giubergia S."/>
        </authorList>
    </citation>
    <scope>NUCLEOTIDE SEQUENCE [LARGE SCALE GENOMIC DNA]</scope>
    <source>
        <strain evidence="2 3">S0821</strain>
    </source>
</reference>
<accession>A0A0Q2MIF2</accession>
<feature type="transmembrane region" description="Helical" evidence="1">
    <location>
        <begin position="229"/>
        <end position="248"/>
    </location>
</feature>
<comment type="caution">
    <text evidence="2">The sequence shown here is derived from an EMBL/GenBank/DDBJ whole genome shotgun (WGS) entry which is preliminary data.</text>
</comment>
<feature type="transmembrane region" description="Helical" evidence="1">
    <location>
        <begin position="254"/>
        <end position="275"/>
    </location>
</feature>
<feature type="transmembrane region" description="Helical" evidence="1">
    <location>
        <begin position="30"/>
        <end position="53"/>
    </location>
</feature>